<evidence type="ECO:0000313" key="3">
    <source>
        <dbReference type="EMBL" id="PVU97649.1"/>
    </source>
</evidence>
<accession>A0A2T9YZB0</accession>
<keyword evidence="1" id="KW-0175">Coiled coil</keyword>
<protein>
    <submittedName>
        <fullName evidence="3">Uncharacterized protein</fullName>
    </submittedName>
</protein>
<comment type="caution">
    <text evidence="3">The sequence shown here is derived from an EMBL/GenBank/DDBJ whole genome shotgun (WGS) entry which is preliminary data.</text>
</comment>
<evidence type="ECO:0000313" key="4">
    <source>
        <dbReference type="Proteomes" id="UP000245699"/>
    </source>
</evidence>
<dbReference type="EMBL" id="MBFT01000101">
    <property type="protein sequence ID" value="PVU97649.1"/>
    <property type="molecule type" value="Genomic_DNA"/>
</dbReference>
<feature type="region of interest" description="Disordered" evidence="2">
    <location>
        <begin position="466"/>
        <end position="499"/>
    </location>
</feature>
<evidence type="ECO:0000256" key="2">
    <source>
        <dbReference type="SAM" id="MobiDB-lite"/>
    </source>
</evidence>
<organism evidence="3 4">
    <name type="scientific">Furculomyces boomerangus</name>
    <dbReference type="NCBI Taxonomy" id="61424"/>
    <lineage>
        <taxon>Eukaryota</taxon>
        <taxon>Fungi</taxon>
        <taxon>Fungi incertae sedis</taxon>
        <taxon>Zoopagomycota</taxon>
        <taxon>Kickxellomycotina</taxon>
        <taxon>Harpellomycetes</taxon>
        <taxon>Harpellales</taxon>
        <taxon>Harpellaceae</taxon>
        <taxon>Furculomyces</taxon>
    </lineage>
</organism>
<gene>
    <name evidence="3" type="ORF">BB559_001946</name>
</gene>
<feature type="compositionally biased region" description="Basic and acidic residues" evidence="2">
    <location>
        <begin position="484"/>
        <end position="499"/>
    </location>
</feature>
<sequence length="2605" mass="300383">MLNETARKVIKDGVELLRQEAEYQNQPKIAIRSQKYISLINQFNMKYQNLTDRRQKNEDEFSSENQNVQFTENFENELKLLKEECKNIFFKELFIFFSYCLQPSHSPSICIVAAVISHQFLDSPIINHIFSEPVFPYISNNSLYFSDTLATETDFETINNSESSLVLNENIQNDENNDSQTPSSVYYNKPLQTASLNKKNRLDQINVVVKSTKIIYELLDAPFRTENKLWIDVYIEILTNLYKGSSTSERLQSQIAKTLKQIVETAHKYNHFETSIISDCPSYPNANSTDFSKQASYQICGMSLVLVVQTLGNMFVYSESHRVRELAIKSIQRLMNFYSQAVIATTNQHALQFSKNTAVKKSETQDDDKRCFVVQNAYMFLIQLIGWCYKPLADSNVPYAKEGLKSVLSGNILINSFIIDKDKFANKNEFYIEETNNIHEYVQPLWLLCSFLKMCVETKTSDYSTQKTNSLKDTNKNNNLKFDNIQKEPKNESYKKNSNEKKNVQTFTNISLAENQHENEKITTKSDKESCINPESVNNFSLEVRIFEAIKRLIPNLVVGYGSTVYPEIFECAQELFEIVCEEPMWSEISLYNTFDLVYLSKILIRIKPFLKSSINEIPQNQTRRSSFGNLITLGFSFKKSETVKTPIPTNKSTWDDRIKACQVLAIDQLGRLQNKTKLFIKLHNPLKPNTLLSNDNGHPAIIVRIIDALSNQTKNGLGLFSENHLLNRKQKEVDRVMESFEKNSFSDNIRYAKHLAKSYAQHILTMVEDEDYAEYQRTITIKAVECLSNIMFASKRLVGTEITGFLENFHYSALKPTNMDRNINDSGKFIETSQIDLQNSKLLNGHNILSTDTKDLNEKTKNKPKTDCLRTSEHCNKNFIHGYSNDYKNISNKHINNLGIEKCFTDLVLDIFSKISCSAKKIDIEHLLINFSKVYAKKKKLNFLSCYVTGYSLLMFSNIIYEDLDTLKNDEIWNLYKIFAHLSTEYMTNTNNISIYKESYKSSMIDDHPKDGIEYFTKLHKHFLVSTKSVNVYKRLLYNQYQNESIKPEKINSLVYKSGLSQTWPTIIASVSQMFESVDTLDCNEVYTNLKGNKVVASLVSNLKKGTINEKKESTSTDFSEQETELSQRDTRNIQKPLVNNSDQCPSKKLIILMLQIIKDCVYISCREKLDVSLSALLTTVVQMLGLKRNICQEKWKSRQAANVLMQLAHENTQYLESNEWEVILETISQFYFRHYYAIQQELKISDNVYLKSAYENENSVSSISKYQKLNNNIFRDTEPEDLSPKYTNSFYRKGTSEYLGDKNDSSSRSENEYELSTQNRSRTIRSNKGHVDMSPNLDDNIKLLTYQNELRQFQQNYKKKDTDQTVLNKEYGGEDFNEENTKNKLVVQKNLMNSIVLFLAETEKKMCELLDQPIPTVVEFLRSVSKIAVLEAQSHERQKTLNADDLRPIIRTYDQSTMFYYVEIENIFYSQEYTKSRSREKLNLYAIDQDKIYQELDSKTVSQEARARASSRKAAESSFERQKYASSYGIGSTKSIVAKTQTQFNTNTVPKPMVCTRLLFTFIDLVISRKPILGEFLQVFEVIAPSLVEIVTCSPPKQVYNMHTTETSNDKKYNAYLGFYGSNTFSKITSVKIRAVELLNRLIFYFLRETKATGTTFVLDSEIVHLTSYLKQIALKTNDLHVQYTVLQTVSKIIFLYQKNIVSSWNNLLQIVHLVLKQCVKLSYKQKNPKNFANKNANDCNSKHKIILRTDKQNESINYKDKSVVSSTWIQNQALHKAQVIEKRKTENKLVKYEKLDNMAYCRSSIFSLISRNVYTALEIVYKVSMIPRVLETSLNELTVCASIITTSVVYTKPQAGILSTFPSLLRNTFESNSRNSHEDMNIVGKNKRNSSANDNNWREKANVAINEASTQSLDDASFGISQVILSIWQSVEKQCMINYKEKHKENGNDIPLYPLFCELVKIIPFLPEDLILDNSYCELVFEENEEMIYTKIKKMEMEKRYTLNSSLNQKEHDFPMWNSFEYIRKKLFDMYFESLENLIQSNEIDCCQLFLDSNTEIYKISQRLSMLPETFRNLSALLEPWEAITLSWVELFESNIGIILKNSTKTVEVFKAMLDVCIGYMSSPHEQMYLVGIESFESLIQGLNSYNEKQISNNLSVEAYTPVPADIWVHFTCAFESVVLGKCFWGSNSIETLNKIESDSIGSSKTTEFNIDGIYSQSVKNLQVLIKRPSFKADLKQRCSVLMEIARFIRKICVEEDSQIFKTLHRSGLQTLLRRWFRLLAVIQSFSRAANMLTRRNKDILNRGVERSHNTTYSYNGFPESELFEEVEIAIHLESVSSFTFLESAFILYKHTGDGSLPEAQKKKVSKTNRISEYGSTAWLGRALLEVIQFVLETYSYKSCISEVDEVVVQYSEENQHFSDCDNYDSKKLFKQDGQGINRKSTDSLNIHIKKRFSNERSETDESEMDDIQNINNLGKDKSVFSDKVIEIQEGLPVPSLARLIIKILSELLTLFENKKSLQNPVSGANHLDLQDYEIKEKGTKNNGYSNSFPEASRVSWNFLKSSVPLLVTYVADVIANTEHPDIRKLGAMFIKSAALDQTIAL</sequence>
<dbReference type="OrthoDB" id="5657575at2759"/>
<feature type="compositionally biased region" description="Polar residues" evidence="2">
    <location>
        <begin position="466"/>
        <end position="481"/>
    </location>
</feature>
<feature type="compositionally biased region" description="Basic and acidic residues" evidence="2">
    <location>
        <begin position="1301"/>
        <end position="1313"/>
    </location>
</feature>
<reference evidence="3 4" key="1">
    <citation type="journal article" date="2018" name="MBio">
        <title>Comparative Genomics Reveals the Core Gene Toolbox for the Fungus-Insect Symbiosis.</title>
        <authorList>
            <person name="Wang Y."/>
            <person name="Stata M."/>
            <person name="Wang W."/>
            <person name="Stajich J.E."/>
            <person name="White M.M."/>
            <person name="Moncalvo J.M."/>
        </authorList>
    </citation>
    <scope>NUCLEOTIDE SEQUENCE [LARGE SCALE GENOMIC DNA]</scope>
    <source>
        <strain evidence="3 4">AUS-77-4</strain>
    </source>
</reference>
<keyword evidence="4" id="KW-1185">Reference proteome</keyword>
<evidence type="ECO:0000256" key="1">
    <source>
        <dbReference type="SAM" id="Coils"/>
    </source>
</evidence>
<proteinExistence type="predicted"/>
<feature type="coiled-coil region" evidence="1">
    <location>
        <begin position="40"/>
        <end position="67"/>
    </location>
</feature>
<dbReference type="Proteomes" id="UP000245699">
    <property type="component" value="Unassembled WGS sequence"/>
</dbReference>
<name>A0A2T9YZB0_9FUNG</name>
<feature type="region of interest" description="Disordered" evidence="2">
    <location>
        <begin position="1299"/>
        <end position="1323"/>
    </location>
</feature>